<dbReference type="EMBL" id="ML736257">
    <property type="protein sequence ID" value="KAE8375589.1"/>
    <property type="molecule type" value="Genomic_DNA"/>
</dbReference>
<dbReference type="Proteomes" id="UP000326198">
    <property type="component" value="Unassembled WGS sequence"/>
</dbReference>
<dbReference type="OrthoDB" id="4457430at2759"/>
<name>A0A5N7B2N4_9EURO</name>
<accession>A0A5N7B2N4</accession>
<sequence>MPHAPDYDGHLINVYGIPKRALLEALLQDASIIYEGMDNLPPSINMDIAWDAYEMAKLLNQGLWDVCGRVLHIDISPHYITPKAYGSYNGEGSCVSIVAKLRELYPLDSHEKSGEMSGLSSSG</sequence>
<dbReference type="AlphaFoldDB" id="A0A5N7B2N4"/>
<proteinExistence type="predicted"/>
<reference evidence="1 2" key="1">
    <citation type="submission" date="2019-04" db="EMBL/GenBank/DDBJ databases">
        <title>Friends and foes A comparative genomics studyof 23 Aspergillus species from section Flavi.</title>
        <authorList>
            <consortium name="DOE Joint Genome Institute"/>
            <person name="Kjaerbolling I."/>
            <person name="Vesth T."/>
            <person name="Frisvad J.C."/>
            <person name="Nybo J.L."/>
            <person name="Theobald S."/>
            <person name="Kildgaard S."/>
            <person name="Isbrandt T."/>
            <person name="Kuo A."/>
            <person name="Sato A."/>
            <person name="Lyhne E.K."/>
            <person name="Kogle M.E."/>
            <person name="Wiebenga A."/>
            <person name="Kun R.S."/>
            <person name="Lubbers R.J."/>
            <person name="Makela M.R."/>
            <person name="Barry K."/>
            <person name="Chovatia M."/>
            <person name="Clum A."/>
            <person name="Daum C."/>
            <person name="Haridas S."/>
            <person name="He G."/>
            <person name="LaButti K."/>
            <person name="Lipzen A."/>
            <person name="Mondo S."/>
            <person name="Riley R."/>
            <person name="Salamov A."/>
            <person name="Simmons B.A."/>
            <person name="Magnuson J.K."/>
            <person name="Henrissat B."/>
            <person name="Mortensen U.H."/>
            <person name="Larsen T.O."/>
            <person name="Devries R.P."/>
            <person name="Grigoriev I.V."/>
            <person name="Machida M."/>
            <person name="Baker S.E."/>
            <person name="Andersen M.R."/>
        </authorList>
    </citation>
    <scope>NUCLEOTIDE SEQUENCE [LARGE SCALE GENOMIC DNA]</scope>
    <source>
        <strain evidence="1 2">IBT 29228</strain>
    </source>
</reference>
<protein>
    <submittedName>
        <fullName evidence="1">Uncharacterized protein</fullName>
    </submittedName>
</protein>
<evidence type="ECO:0000313" key="2">
    <source>
        <dbReference type="Proteomes" id="UP000326198"/>
    </source>
</evidence>
<evidence type="ECO:0000313" key="1">
    <source>
        <dbReference type="EMBL" id="KAE8375589.1"/>
    </source>
</evidence>
<keyword evidence="2" id="KW-1185">Reference proteome</keyword>
<gene>
    <name evidence="1" type="ORF">BDV26DRAFT_294894</name>
</gene>
<organism evidence="1 2">
    <name type="scientific">Aspergillus bertholletiae</name>
    <dbReference type="NCBI Taxonomy" id="1226010"/>
    <lineage>
        <taxon>Eukaryota</taxon>
        <taxon>Fungi</taxon>
        <taxon>Dikarya</taxon>
        <taxon>Ascomycota</taxon>
        <taxon>Pezizomycotina</taxon>
        <taxon>Eurotiomycetes</taxon>
        <taxon>Eurotiomycetidae</taxon>
        <taxon>Eurotiales</taxon>
        <taxon>Aspergillaceae</taxon>
        <taxon>Aspergillus</taxon>
        <taxon>Aspergillus subgen. Circumdati</taxon>
    </lineage>
</organism>